<dbReference type="STRING" id="1079859.SAMN04515674_101545"/>
<sequence length="143" mass="16592">MINVKVVENQEELDLAYHVRTKVFIEEQACPPEEEFDEYDQECRHLLALSDGNPAGTARWRYTAKGVKLERFAVLKEFRGNKVGASLVDFIIKDIDSQEKSKGQIKYLYAQLSAMPLYQKFGFKPFGERFWEVGIQHQAMELI</sequence>
<dbReference type="Proteomes" id="UP000199306">
    <property type="component" value="Unassembled WGS sequence"/>
</dbReference>
<keyword evidence="3" id="KW-1185">Reference proteome</keyword>
<dbReference type="RefSeq" id="WP_092011676.1">
    <property type="nucleotide sequence ID" value="NZ_FOXH01000001.1"/>
</dbReference>
<keyword evidence="2" id="KW-0808">Transferase</keyword>
<dbReference type="CDD" id="cd04301">
    <property type="entry name" value="NAT_SF"/>
    <property type="match status" value="1"/>
</dbReference>
<feature type="domain" description="N-acetyltransferase" evidence="1">
    <location>
        <begin position="2"/>
        <end position="143"/>
    </location>
</feature>
<organism evidence="2 3">
    <name type="scientific">Pseudarcicella hirudinis</name>
    <dbReference type="NCBI Taxonomy" id="1079859"/>
    <lineage>
        <taxon>Bacteria</taxon>
        <taxon>Pseudomonadati</taxon>
        <taxon>Bacteroidota</taxon>
        <taxon>Cytophagia</taxon>
        <taxon>Cytophagales</taxon>
        <taxon>Flectobacillaceae</taxon>
        <taxon>Pseudarcicella</taxon>
    </lineage>
</organism>
<dbReference type="Gene3D" id="3.40.630.30">
    <property type="match status" value="1"/>
</dbReference>
<accession>A0A1I5N0T0</accession>
<name>A0A1I5N0T0_9BACT</name>
<dbReference type="PROSITE" id="PS51186">
    <property type="entry name" value="GNAT"/>
    <property type="match status" value="1"/>
</dbReference>
<dbReference type="InterPro" id="IPR016181">
    <property type="entry name" value="Acyl_CoA_acyltransferase"/>
</dbReference>
<dbReference type="EMBL" id="FOXH01000001">
    <property type="protein sequence ID" value="SFP15403.1"/>
    <property type="molecule type" value="Genomic_DNA"/>
</dbReference>
<dbReference type="SUPFAM" id="SSF55729">
    <property type="entry name" value="Acyl-CoA N-acyltransferases (Nat)"/>
    <property type="match status" value="1"/>
</dbReference>
<keyword evidence="2" id="KW-0012">Acyltransferase</keyword>
<evidence type="ECO:0000259" key="1">
    <source>
        <dbReference type="PROSITE" id="PS51186"/>
    </source>
</evidence>
<proteinExistence type="predicted"/>
<evidence type="ECO:0000313" key="2">
    <source>
        <dbReference type="EMBL" id="SFP15403.1"/>
    </source>
</evidence>
<dbReference type="InterPro" id="IPR000182">
    <property type="entry name" value="GNAT_dom"/>
</dbReference>
<dbReference type="Pfam" id="PF13673">
    <property type="entry name" value="Acetyltransf_10"/>
    <property type="match status" value="1"/>
</dbReference>
<dbReference type="OrthoDB" id="9796171at2"/>
<dbReference type="AlphaFoldDB" id="A0A1I5N0T0"/>
<reference evidence="2 3" key="1">
    <citation type="submission" date="2016-10" db="EMBL/GenBank/DDBJ databases">
        <authorList>
            <person name="de Groot N.N."/>
        </authorList>
    </citation>
    <scope>NUCLEOTIDE SEQUENCE [LARGE SCALE GENOMIC DNA]</scope>
    <source>
        <strain evidence="3">E92,LMG 26720,CCM 7988</strain>
    </source>
</reference>
<protein>
    <submittedName>
        <fullName evidence="2">Predicted N-acyltransferase, GNAT family</fullName>
    </submittedName>
</protein>
<evidence type="ECO:0000313" key="3">
    <source>
        <dbReference type="Proteomes" id="UP000199306"/>
    </source>
</evidence>
<gene>
    <name evidence="2" type="ORF">SAMN04515674_101545</name>
</gene>
<dbReference type="GO" id="GO:0016747">
    <property type="term" value="F:acyltransferase activity, transferring groups other than amino-acyl groups"/>
    <property type="evidence" value="ECO:0007669"/>
    <property type="project" value="InterPro"/>
</dbReference>